<keyword evidence="5" id="KW-1185">Reference proteome</keyword>
<evidence type="ECO:0000256" key="2">
    <source>
        <dbReference type="SAM" id="Phobius"/>
    </source>
</evidence>
<feature type="transmembrane region" description="Helical" evidence="2">
    <location>
        <begin position="742"/>
        <end position="771"/>
    </location>
</feature>
<dbReference type="Pfam" id="PF10145">
    <property type="entry name" value="PhageMin_Tail"/>
    <property type="match status" value="1"/>
</dbReference>
<keyword evidence="1" id="KW-1188">Viral release from host cell</keyword>
<organism evidence="4 5">
    <name type="scientific">Catenulispora yoronensis</name>
    <dbReference type="NCBI Taxonomy" id="450799"/>
    <lineage>
        <taxon>Bacteria</taxon>
        <taxon>Bacillati</taxon>
        <taxon>Actinomycetota</taxon>
        <taxon>Actinomycetes</taxon>
        <taxon>Catenulisporales</taxon>
        <taxon>Catenulisporaceae</taxon>
        <taxon>Catenulispora</taxon>
    </lineage>
</organism>
<dbReference type="InterPro" id="IPR010090">
    <property type="entry name" value="Phage_tape_meas"/>
</dbReference>
<gene>
    <name evidence="4" type="ORF">GCM10009839_38900</name>
</gene>
<dbReference type="Proteomes" id="UP001500751">
    <property type="component" value="Unassembled WGS sequence"/>
</dbReference>
<dbReference type="NCBIfam" id="TIGR01760">
    <property type="entry name" value="tape_meas_TP901"/>
    <property type="match status" value="2"/>
</dbReference>
<proteinExistence type="predicted"/>
<sequence>MSVGAEAFTILAVLEAKDMASEIYDKVQHKLGELSASFKGTADSAAAAGAKIDESLLETASGADALTLANAKVEAASGKVAAATKAQADAERALLEAQEQARLAADGDTEAMEKQVLAADKLGKSQQAVAKATQGLKDAQLEQKAISDATFKTVDDSTKKTGNAGEKLGAVASAMGKVGVGTAIAGGLMMKGAASFQSSTSVLETSGGEAANQMDTVRKGILGLSGSTGTALKPLIDGMYMVGSAGFTGGSGLRVLQSSAQGAKAENADLGTVSNALTTILKDYNITVADTADGQKVANSAMDQMIAVVQNGKTTTEALAGSLSNVLPIASSVGLSFAQVGGAMATMTGQGMSAQQSAQDLNNVIGNLAGGNNVATKEMQQLGLNVNTVRKALADPSQGLTGALDLVNGAIAKNFKSGSQVVKTFQESASAAQNANTMIQSMPKNLASLAKSYLDGSVTAKQWKADLQNLDPVSANLMKQFAGVADQTHAFNEQLMHGTSAQQSASQALSKMLGGTTGLNVALMLGADHGKTFAGNVAKVGEAAKGAGSDVEGWGTIQKNLNQKLAEAKQTVEAAGISIGTALLPTVTSLVKEIMRVIQPIVDWIEAHKKLSAQIMEGVAAFGIFVGAVNLVAKAFGAAKKAADAVASVFKGIGKVLDLFTGSAATSAAAADTTAASMDGLAASEAATTAATEEATVAADASSTSWIRAGLSAMGTAAKYLVLRGAQTAVTVATRMWTAAQWLFNAAMTAGPVMLVVAAIAALAAGVIYAYTHFQAFRDVVKAVWDWVKGAVVETVDWVRNHWQLILEILTGPLGLAFALIQKYWGDIKQWFSDGVHDVEGILSWFGSLPGSFAHWLSDASAAVGRGIGDAVKWFIGLPGRVTSAIFGYFGHLGTDFNGWINGVLTSVTNEGAKVLQWFKDLPGKVVSALGDLGKTLWNAGVQLIEGFIDGIGSMFSSVKDKLGSLVNKLTDWKGPPAKDAVLLTGNGRLVIQGFIAGLDQQIPAVKAKLEGLTATVQSSAAPVVPAIPAVGFGVNSGSSTIVNVTNNFDGAHIMSDRDMDMLVQKIGRSVATRILPSGGLRVAM</sequence>
<keyword evidence="2" id="KW-0472">Membrane</keyword>
<feature type="transmembrane region" description="Helical" evidence="2">
    <location>
        <begin position="615"/>
        <end position="633"/>
    </location>
</feature>
<keyword evidence="2" id="KW-0812">Transmembrane</keyword>
<name>A0ABN2UD74_9ACTN</name>
<keyword evidence="2" id="KW-1133">Transmembrane helix</keyword>
<evidence type="ECO:0000256" key="1">
    <source>
        <dbReference type="ARBA" id="ARBA00022612"/>
    </source>
</evidence>
<comment type="caution">
    <text evidence="4">The sequence shown here is derived from an EMBL/GenBank/DDBJ whole genome shotgun (WGS) entry which is preliminary data.</text>
</comment>
<accession>A0ABN2UD74</accession>
<reference evidence="4 5" key="1">
    <citation type="journal article" date="2019" name="Int. J. Syst. Evol. Microbiol.">
        <title>The Global Catalogue of Microorganisms (GCM) 10K type strain sequencing project: providing services to taxonomists for standard genome sequencing and annotation.</title>
        <authorList>
            <consortium name="The Broad Institute Genomics Platform"/>
            <consortium name="The Broad Institute Genome Sequencing Center for Infectious Disease"/>
            <person name="Wu L."/>
            <person name="Ma J."/>
        </authorList>
    </citation>
    <scope>NUCLEOTIDE SEQUENCE [LARGE SCALE GENOMIC DNA]</scope>
    <source>
        <strain evidence="4 5">JCM 16014</strain>
    </source>
</reference>
<dbReference type="EMBL" id="BAAAQN010000021">
    <property type="protein sequence ID" value="GAA2034585.1"/>
    <property type="molecule type" value="Genomic_DNA"/>
</dbReference>
<feature type="domain" description="Phage tail tape measure protein" evidence="3">
    <location>
        <begin position="219"/>
        <end position="414"/>
    </location>
</feature>
<dbReference type="RefSeq" id="WP_344667043.1">
    <property type="nucleotide sequence ID" value="NZ_BAAAQN010000021.1"/>
</dbReference>
<evidence type="ECO:0000259" key="3">
    <source>
        <dbReference type="Pfam" id="PF10145"/>
    </source>
</evidence>
<evidence type="ECO:0000313" key="5">
    <source>
        <dbReference type="Proteomes" id="UP001500751"/>
    </source>
</evidence>
<dbReference type="PANTHER" id="PTHR37813:SF1">
    <property type="entry name" value="FELS-2 PROPHAGE PROTEIN"/>
    <property type="match status" value="1"/>
</dbReference>
<evidence type="ECO:0000313" key="4">
    <source>
        <dbReference type="EMBL" id="GAA2034585.1"/>
    </source>
</evidence>
<protein>
    <recommendedName>
        <fullName evidence="3">Phage tail tape measure protein domain-containing protein</fullName>
    </recommendedName>
</protein>
<dbReference type="PANTHER" id="PTHR37813">
    <property type="entry name" value="FELS-2 PROPHAGE PROTEIN"/>
    <property type="match status" value="1"/>
</dbReference>